<feature type="transmembrane region" description="Helical" evidence="7">
    <location>
        <begin position="372"/>
        <end position="395"/>
    </location>
</feature>
<reference evidence="9 10" key="1">
    <citation type="submission" date="2024-12" db="EMBL/GenBank/DDBJ databases">
        <title>Forecasting of Potato common scab and diversities of Pathogenic streptomyces spp. in china.</title>
        <authorList>
            <person name="Handique U."/>
            <person name="Wu J."/>
        </authorList>
    </citation>
    <scope>NUCLEOTIDE SEQUENCE [LARGE SCALE GENOMIC DNA]</scope>
    <source>
        <strain evidence="9 10">ZRIMU1530</strain>
    </source>
</reference>
<evidence type="ECO:0000256" key="3">
    <source>
        <dbReference type="ARBA" id="ARBA00022475"/>
    </source>
</evidence>
<feature type="transmembrane region" description="Helical" evidence="7">
    <location>
        <begin position="58"/>
        <end position="78"/>
    </location>
</feature>
<keyword evidence="5 7" id="KW-1133">Transmembrane helix</keyword>
<dbReference type="PROSITE" id="PS50850">
    <property type="entry name" value="MFS"/>
    <property type="match status" value="1"/>
</dbReference>
<dbReference type="EMBL" id="JBJVNI010000008">
    <property type="protein sequence ID" value="MFM9610352.1"/>
    <property type="molecule type" value="Genomic_DNA"/>
</dbReference>
<dbReference type="InterPro" id="IPR020846">
    <property type="entry name" value="MFS_dom"/>
</dbReference>
<proteinExistence type="predicted"/>
<dbReference type="CDD" id="cd17369">
    <property type="entry name" value="MFS_ShiA_like"/>
    <property type="match status" value="1"/>
</dbReference>
<comment type="caution">
    <text evidence="9">The sequence shown here is derived from an EMBL/GenBank/DDBJ whole genome shotgun (WGS) entry which is preliminary data.</text>
</comment>
<organism evidence="9 10">
    <name type="scientific">Streptomyces niveiscabiei</name>
    <dbReference type="NCBI Taxonomy" id="164115"/>
    <lineage>
        <taxon>Bacteria</taxon>
        <taxon>Bacillati</taxon>
        <taxon>Actinomycetota</taxon>
        <taxon>Actinomycetes</taxon>
        <taxon>Kitasatosporales</taxon>
        <taxon>Streptomycetaceae</taxon>
        <taxon>Streptomyces</taxon>
    </lineage>
</organism>
<gene>
    <name evidence="9" type="ORF">ACKI18_16770</name>
</gene>
<evidence type="ECO:0000313" key="9">
    <source>
        <dbReference type="EMBL" id="MFM9610352.1"/>
    </source>
</evidence>
<evidence type="ECO:0000256" key="4">
    <source>
        <dbReference type="ARBA" id="ARBA00022692"/>
    </source>
</evidence>
<feature type="transmembrane region" description="Helical" evidence="7">
    <location>
        <begin position="309"/>
        <end position="327"/>
    </location>
</feature>
<accession>A0ABW9HU40</accession>
<feature type="transmembrane region" description="Helical" evidence="7">
    <location>
        <begin position="155"/>
        <end position="177"/>
    </location>
</feature>
<dbReference type="InterPro" id="IPR005828">
    <property type="entry name" value="MFS_sugar_transport-like"/>
</dbReference>
<evidence type="ECO:0000256" key="5">
    <source>
        <dbReference type="ARBA" id="ARBA00022989"/>
    </source>
</evidence>
<dbReference type="InterPro" id="IPR036259">
    <property type="entry name" value="MFS_trans_sf"/>
</dbReference>
<dbReference type="Gene3D" id="1.20.1250.20">
    <property type="entry name" value="MFS general substrate transporter like domains"/>
    <property type="match status" value="2"/>
</dbReference>
<dbReference type="Proteomes" id="UP001631957">
    <property type="component" value="Unassembled WGS sequence"/>
</dbReference>
<feature type="transmembrane region" description="Helical" evidence="7">
    <location>
        <begin position="401"/>
        <end position="422"/>
    </location>
</feature>
<dbReference type="RefSeq" id="WP_409121623.1">
    <property type="nucleotide sequence ID" value="NZ_JBJVNI010000008.1"/>
</dbReference>
<evidence type="ECO:0000313" key="10">
    <source>
        <dbReference type="Proteomes" id="UP001631957"/>
    </source>
</evidence>
<dbReference type="Pfam" id="PF00083">
    <property type="entry name" value="Sugar_tr"/>
    <property type="match status" value="2"/>
</dbReference>
<evidence type="ECO:0000259" key="8">
    <source>
        <dbReference type="PROSITE" id="PS50850"/>
    </source>
</evidence>
<feature type="transmembrane region" description="Helical" evidence="7">
    <location>
        <begin position="246"/>
        <end position="267"/>
    </location>
</feature>
<evidence type="ECO:0000256" key="1">
    <source>
        <dbReference type="ARBA" id="ARBA00004651"/>
    </source>
</evidence>
<keyword evidence="2" id="KW-0813">Transport</keyword>
<keyword evidence="3" id="KW-1003">Cell membrane</keyword>
<sequence>MSVPAPSTAPPGQPKKAAAAAWIGSALEYYDFFIYGSAAALIFPDVFFDESDPATATLLSLATFGVAYAARPVGALFLGHFGDRAGRKKIMVFTLMLMGLSTFLIGCLPTREQVGTLAPVLLVLCRVLQGISAAGEQASAGSMTLEHAPSHRRGFFTSFTLSGTQGGQLIATLVFIPVAALPEDQLLSWGWRVPFWLSVVVAVAGYVIRRKLDETPAFEQQAATEGVVKMPLVVLLREHWADVLRVIAGALVASVSTIFTVWALSYATSDAVGMSRTSMLWVGALANLVALAAIPLWATLSDRIGRRPVFLAGAAGSAVMMFLYLWAISTGSYPLIMLLGILTFGVVYSAANGVWPSFYGEMFTTRVRLSGMAIGTQIGFAIAGFAVTFAAQIAGPDGDDWSSVALFTAALCLPPVLAALTARETAKIPTEKLGLRTPGEQPHRESISA</sequence>
<dbReference type="PANTHER" id="PTHR43045:SF1">
    <property type="entry name" value="SHIKIMATE TRANSPORTER"/>
    <property type="match status" value="1"/>
</dbReference>
<keyword evidence="4 7" id="KW-0812">Transmembrane</keyword>
<feature type="transmembrane region" description="Helical" evidence="7">
    <location>
        <begin position="279"/>
        <end position="297"/>
    </location>
</feature>
<feature type="transmembrane region" description="Helical" evidence="7">
    <location>
        <begin position="333"/>
        <end position="351"/>
    </location>
</feature>
<evidence type="ECO:0000256" key="2">
    <source>
        <dbReference type="ARBA" id="ARBA00022448"/>
    </source>
</evidence>
<keyword evidence="10" id="KW-1185">Reference proteome</keyword>
<name>A0ABW9HU40_9ACTN</name>
<evidence type="ECO:0000256" key="6">
    <source>
        <dbReference type="ARBA" id="ARBA00023136"/>
    </source>
</evidence>
<protein>
    <submittedName>
        <fullName evidence="9">MFS transporter</fullName>
    </submittedName>
</protein>
<keyword evidence="6 7" id="KW-0472">Membrane</keyword>
<feature type="transmembrane region" description="Helical" evidence="7">
    <location>
        <begin position="189"/>
        <end position="208"/>
    </location>
</feature>
<dbReference type="PANTHER" id="PTHR43045">
    <property type="entry name" value="SHIKIMATE TRANSPORTER"/>
    <property type="match status" value="1"/>
</dbReference>
<feature type="domain" description="Major facilitator superfamily (MFS) profile" evidence="8">
    <location>
        <begin position="17"/>
        <end position="427"/>
    </location>
</feature>
<comment type="subcellular location">
    <subcellularLocation>
        <location evidence="1">Cell membrane</location>
        <topology evidence="1">Multi-pass membrane protein</topology>
    </subcellularLocation>
</comment>
<dbReference type="SUPFAM" id="SSF103473">
    <property type="entry name" value="MFS general substrate transporter"/>
    <property type="match status" value="1"/>
</dbReference>
<evidence type="ECO:0000256" key="7">
    <source>
        <dbReference type="SAM" id="Phobius"/>
    </source>
</evidence>